<dbReference type="InterPro" id="IPR032508">
    <property type="entry name" value="FecR_C"/>
</dbReference>
<feature type="domain" description="TonB-dependent receptor plug" evidence="8">
    <location>
        <begin position="279"/>
        <end position="356"/>
    </location>
</feature>
<dbReference type="InterPro" id="IPR008969">
    <property type="entry name" value="CarboxyPept-like_regulatory"/>
</dbReference>
<feature type="domain" description="Protein FecR C-terminal" evidence="9">
    <location>
        <begin position="28"/>
        <end position="96"/>
    </location>
</feature>
<dbReference type="Gene3D" id="2.60.40.1120">
    <property type="entry name" value="Carboxypeptidase-like, regulatory domain"/>
    <property type="match status" value="1"/>
</dbReference>
<dbReference type="Proteomes" id="UP000509302">
    <property type="component" value="Chromosome"/>
</dbReference>
<keyword evidence="10" id="KW-0675">Receptor</keyword>
<keyword evidence="4 7" id="KW-0812">Transmembrane</keyword>
<dbReference type="Gene3D" id="2.170.130.10">
    <property type="entry name" value="TonB-dependent receptor, plug domain"/>
    <property type="match status" value="1"/>
</dbReference>
<dbReference type="KEGG" id="cagg:HYG79_16170"/>
<dbReference type="Pfam" id="PF07715">
    <property type="entry name" value="Plug"/>
    <property type="match status" value="1"/>
</dbReference>
<reference evidence="10 11" key="1">
    <citation type="journal article" date="2006" name="Int. J. Syst. Evol. Microbiol.">
        <title>Costertonia aggregata gen. nov., sp. nov., a mesophilic marine bacterium of the family Flavobacteriaceae, isolated from a mature biofilm.</title>
        <authorList>
            <person name="Kwon K.K."/>
            <person name="Lee Y.K."/>
            <person name="Lee H.K."/>
        </authorList>
    </citation>
    <scope>NUCLEOTIDE SEQUENCE [LARGE SCALE GENOMIC DNA]</scope>
    <source>
        <strain evidence="10 11">KCCM 42265</strain>
    </source>
</reference>
<keyword evidence="2 7" id="KW-0813">Transport</keyword>
<name>A0A7H9ATK6_9FLAO</name>
<sequence length="922" mass="104396">MKIKLATLISILFCNLLISQEVEEKLSISFDNISKPDLLKKLENKTNYSFFYNSDWFEKDSISGNYQDIQIDELLDTIFSTTNINYFLFEGNKVILTNNNIIYDEFPERFFGIDNNDTNKIKKTYRKIAPIFYEESKSKVSQDSRIYRVGKQNKKNNQSFFSLSGYITKDGLAEPIDGLSIRVKGENKGTITDLNGFYEIKLKPGLNTLEMRALGIEKSEKKVVIYNDGILNFKLNESLEQLDEVTVSADIFGDVEEVISGTEQIDIEESKNIPLVLGERDVLKVATALPGITTAGEGAAGFNVRGGRTDQNLILFDNAVLYSPQHFFGIFSALNPFAIGEFNIYKGNIPAEYGGRLSSVFEIKSKNGNTSKFSGEASIGPVTSNLVLEIPVVKDKSSLLLGGRGAYANWILRSIDEESLNNSQASFYDFMASYSHTFNDKNNIKATAYLSRDDFSITSDSLFIYSNKLISLNWNHKINEKNTASFTLSNSEYDFNIEFDRGENDDFNLNYTINETGLKMKFNYLHSSKLRFDYGIEGKLYDVKPGSIEGLSQTSIIEPLTIEKERGLESAGFVSGRYDINKKLSVDAGLRYSFYAALGEGSERLYSAGSPRNEGTVVDTLLYDNNEIIEAYGGPEFRLAARYLINPDLSIKASYGNTIQYIHRLTNNTTVSPIDTWKLSDGNIKPQRGRQFSLGAFKNFDSGLYEISLEGFYKNSDDILDFKTGADLLLNENIETEVIQGEGKSYGLEFLIRKNKGKLNGWLGYTYSRSFIKFDSPFSEERINNGEFFPSNFDRPHDISLVTNYKFTRRFSLSANFVYQTGRPVTVPVGTFNFNNAEFSVFSDRNSFRIPDFYRMDFGFNIEGNHKRKKFAHSFWTISIYNVLGRNNPFSVFFLTENGEVKAVQSSIFSIPVPSITYNFKF</sequence>
<keyword evidence="11" id="KW-1185">Reference proteome</keyword>
<dbReference type="PROSITE" id="PS52016">
    <property type="entry name" value="TONB_DEPENDENT_REC_3"/>
    <property type="match status" value="1"/>
</dbReference>
<protein>
    <submittedName>
        <fullName evidence="10">TonB-dependent receptor</fullName>
    </submittedName>
</protein>
<evidence type="ECO:0000256" key="4">
    <source>
        <dbReference type="ARBA" id="ARBA00022692"/>
    </source>
</evidence>
<dbReference type="GO" id="GO:0009279">
    <property type="term" value="C:cell outer membrane"/>
    <property type="evidence" value="ECO:0007669"/>
    <property type="project" value="UniProtKB-SubCell"/>
</dbReference>
<dbReference type="RefSeq" id="WP_179243100.1">
    <property type="nucleotide sequence ID" value="NZ_CP058595.1"/>
</dbReference>
<evidence type="ECO:0000256" key="7">
    <source>
        <dbReference type="PROSITE-ProRule" id="PRU01360"/>
    </source>
</evidence>
<comment type="similarity">
    <text evidence="7">Belongs to the TonB-dependent receptor family.</text>
</comment>
<evidence type="ECO:0000256" key="1">
    <source>
        <dbReference type="ARBA" id="ARBA00004571"/>
    </source>
</evidence>
<dbReference type="AlphaFoldDB" id="A0A7H9ATK6"/>
<evidence type="ECO:0000259" key="9">
    <source>
        <dbReference type="Pfam" id="PF16344"/>
    </source>
</evidence>
<keyword evidence="6 7" id="KW-0998">Cell outer membrane</keyword>
<evidence type="ECO:0000313" key="11">
    <source>
        <dbReference type="Proteomes" id="UP000509302"/>
    </source>
</evidence>
<accession>A0A7H9ATK6</accession>
<dbReference type="InterPro" id="IPR039426">
    <property type="entry name" value="TonB-dep_rcpt-like"/>
</dbReference>
<gene>
    <name evidence="10" type="ORF">HYG79_16170</name>
</gene>
<dbReference type="InterPro" id="IPR036942">
    <property type="entry name" value="Beta-barrel_TonB_sf"/>
</dbReference>
<dbReference type="SUPFAM" id="SSF56935">
    <property type="entry name" value="Porins"/>
    <property type="match status" value="1"/>
</dbReference>
<dbReference type="InterPro" id="IPR012910">
    <property type="entry name" value="Plug_dom"/>
</dbReference>
<comment type="subcellular location">
    <subcellularLocation>
        <location evidence="1 7">Cell outer membrane</location>
        <topology evidence="1 7">Multi-pass membrane protein</topology>
    </subcellularLocation>
</comment>
<evidence type="ECO:0000256" key="5">
    <source>
        <dbReference type="ARBA" id="ARBA00023136"/>
    </source>
</evidence>
<evidence type="ECO:0000259" key="8">
    <source>
        <dbReference type="Pfam" id="PF07715"/>
    </source>
</evidence>
<organism evidence="10 11">
    <name type="scientific">Costertonia aggregata</name>
    <dbReference type="NCBI Taxonomy" id="343403"/>
    <lineage>
        <taxon>Bacteria</taxon>
        <taxon>Pseudomonadati</taxon>
        <taxon>Bacteroidota</taxon>
        <taxon>Flavobacteriia</taxon>
        <taxon>Flavobacteriales</taxon>
        <taxon>Flavobacteriaceae</taxon>
        <taxon>Costertonia</taxon>
    </lineage>
</organism>
<keyword evidence="3 7" id="KW-1134">Transmembrane beta strand</keyword>
<dbReference type="EMBL" id="CP058595">
    <property type="protein sequence ID" value="QLG46821.1"/>
    <property type="molecule type" value="Genomic_DNA"/>
</dbReference>
<proteinExistence type="inferred from homology"/>
<evidence type="ECO:0000313" key="10">
    <source>
        <dbReference type="EMBL" id="QLG46821.1"/>
    </source>
</evidence>
<dbReference type="Gene3D" id="2.40.170.20">
    <property type="entry name" value="TonB-dependent receptor, beta-barrel domain"/>
    <property type="match status" value="1"/>
</dbReference>
<dbReference type="Pfam" id="PF13715">
    <property type="entry name" value="CarbopepD_reg_2"/>
    <property type="match status" value="1"/>
</dbReference>
<keyword evidence="5 7" id="KW-0472">Membrane</keyword>
<dbReference type="SUPFAM" id="SSF49464">
    <property type="entry name" value="Carboxypeptidase regulatory domain-like"/>
    <property type="match status" value="1"/>
</dbReference>
<dbReference type="InterPro" id="IPR037066">
    <property type="entry name" value="Plug_dom_sf"/>
</dbReference>
<dbReference type="Pfam" id="PF16344">
    <property type="entry name" value="FecR_C"/>
    <property type="match status" value="1"/>
</dbReference>
<evidence type="ECO:0000256" key="3">
    <source>
        <dbReference type="ARBA" id="ARBA00022452"/>
    </source>
</evidence>
<evidence type="ECO:0000256" key="2">
    <source>
        <dbReference type="ARBA" id="ARBA00022448"/>
    </source>
</evidence>
<evidence type="ECO:0000256" key="6">
    <source>
        <dbReference type="ARBA" id="ARBA00023237"/>
    </source>
</evidence>